<evidence type="ECO:0000256" key="3">
    <source>
        <dbReference type="ARBA" id="ARBA00022833"/>
    </source>
</evidence>
<dbReference type="Proteomes" id="UP001595962">
    <property type="component" value="Unassembled WGS sequence"/>
</dbReference>
<sequence length="149" mass="16868">MSIESLVSRARHICEVNGARFTSIREKVFRLLAGTHGGIGAYELLDQLKLTEPAAKPATIYRALDFLTEQGFIHKIESSNAFLLCHHFEEHHPAQLLICDRCNHVEELHSTPLQQEFHRLASEKGFLIQRQTIEAHGICQLCLKKEANG</sequence>
<keyword evidence="2 7" id="KW-0678">Repressor</keyword>
<evidence type="ECO:0000256" key="5">
    <source>
        <dbReference type="ARBA" id="ARBA00023125"/>
    </source>
</evidence>
<dbReference type="Pfam" id="PF01475">
    <property type="entry name" value="FUR"/>
    <property type="match status" value="1"/>
</dbReference>
<evidence type="ECO:0000256" key="6">
    <source>
        <dbReference type="ARBA" id="ARBA00023163"/>
    </source>
</evidence>
<evidence type="ECO:0000256" key="4">
    <source>
        <dbReference type="ARBA" id="ARBA00023015"/>
    </source>
</evidence>
<keyword evidence="4 7" id="KW-0805">Transcription regulation</keyword>
<evidence type="ECO:0000313" key="9">
    <source>
        <dbReference type="Proteomes" id="UP001595962"/>
    </source>
</evidence>
<dbReference type="CDD" id="cd07153">
    <property type="entry name" value="Fur_like"/>
    <property type="match status" value="1"/>
</dbReference>
<keyword evidence="3 7" id="KW-0862">Zinc</keyword>
<keyword evidence="7" id="KW-0408">Iron</keyword>
<evidence type="ECO:0000313" key="8">
    <source>
        <dbReference type="EMBL" id="MFC4655480.1"/>
    </source>
</evidence>
<comment type="subunit">
    <text evidence="7">Homodimer.</text>
</comment>
<keyword evidence="6 7" id="KW-0804">Transcription</keyword>
<evidence type="ECO:0000256" key="2">
    <source>
        <dbReference type="ARBA" id="ARBA00022491"/>
    </source>
</evidence>
<reference evidence="9" key="1">
    <citation type="journal article" date="2019" name="Int. J. Syst. Evol. Microbiol.">
        <title>The Global Catalogue of Microorganisms (GCM) 10K type strain sequencing project: providing services to taxonomists for standard genome sequencing and annotation.</title>
        <authorList>
            <consortium name="The Broad Institute Genomics Platform"/>
            <consortium name="The Broad Institute Genome Sequencing Center for Infectious Disease"/>
            <person name="Wu L."/>
            <person name="Ma J."/>
        </authorList>
    </citation>
    <scope>NUCLEOTIDE SEQUENCE [LARGE SCALE GENOMIC DNA]</scope>
    <source>
        <strain evidence="9">DT28</strain>
    </source>
</reference>
<organism evidence="8 9">
    <name type="scientific">Rheinheimera marina</name>
    <dbReference type="NCBI Taxonomy" id="1774958"/>
    <lineage>
        <taxon>Bacteria</taxon>
        <taxon>Pseudomonadati</taxon>
        <taxon>Pseudomonadota</taxon>
        <taxon>Gammaproteobacteria</taxon>
        <taxon>Chromatiales</taxon>
        <taxon>Chromatiaceae</taxon>
        <taxon>Rheinheimera</taxon>
    </lineage>
</organism>
<dbReference type="Gene3D" id="1.10.10.10">
    <property type="entry name" value="Winged helix-like DNA-binding domain superfamily/Winged helix DNA-binding domain"/>
    <property type="match status" value="1"/>
</dbReference>
<proteinExistence type="inferred from homology"/>
<accession>A0ABV9JMP7</accession>
<dbReference type="Gene3D" id="3.30.1490.190">
    <property type="match status" value="1"/>
</dbReference>
<dbReference type="RefSeq" id="WP_377333977.1">
    <property type="nucleotide sequence ID" value="NZ_JBHSGB010000010.1"/>
</dbReference>
<dbReference type="PANTHER" id="PTHR33202">
    <property type="entry name" value="ZINC UPTAKE REGULATION PROTEIN"/>
    <property type="match status" value="1"/>
</dbReference>
<keyword evidence="5 7" id="KW-0238">DNA-binding</keyword>
<comment type="subcellular location">
    <subcellularLocation>
        <location evidence="7">Cytoplasm</location>
    </subcellularLocation>
</comment>
<comment type="caution">
    <text evidence="8">The sequence shown here is derived from an EMBL/GenBank/DDBJ whole genome shotgun (WGS) entry which is preliminary data.</text>
</comment>
<keyword evidence="7" id="KW-0479">Metal-binding</keyword>
<dbReference type="InterPro" id="IPR043135">
    <property type="entry name" value="Fur_C"/>
</dbReference>
<dbReference type="EMBL" id="JBHSGB010000010">
    <property type="protein sequence ID" value="MFC4655480.1"/>
    <property type="molecule type" value="Genomic_DNA"/>
</dbReference>
<evidence type="ECO:0000256" key="7">
    <source>
        <dbReference type="RuleBase" id="RU364037"/>
    </source>
</evidence>
<dbReference type="InterPro" id="IPR036390">
    <property type="entry name" value="WH_DNA-bd_sf"/>
</dbReference>
<dbReference type="PANTHER" id="PTHR33202:SF6">
    <property type="entry name" value="ZINC UPTAKE REGULATION PROTEIN"/>
    <property type="match status" value="1"/>
</dbReference>
<dbReference type="InterPro" id="IPR036388">
    <property type="entry name" value="WH-like_DNA-bd_sf"/>
</dbReference>
<evidence type="ECO:0000256" key="1">
    <source>
        <dbReference type="ARBA" id="ARBA00007957"/>
    </source>
</evidence>
<gene>
    <name evidence="7" type="primary">fur</name>
    <name evidence="8" type="ORF">ACFO3I_10700</name>
</gene>
<comment type="similarity">
    <text evidence="1 7">Belongs to the Fur family.</text>
</comment>
<keyword evidence="9" id="KW-1185">Reference proteome</keyword>
<dbReference type="InterPro" id="IPR002481">
    <property type="entry name" value="FUR"/>
</dbReference>
<dbReference type="SUPFAM" id="SSF46785">
    <property type="entry name" value="Winged helix' DNA-binding domain"/>
    <property type="match status" value="1"/>
</dbReference>
<name>A0ABV9JMP7_9GAMM</name>
<protein>
    <recommendedName>
        <fullName evidence="7">Ferric uptake regulation protein</fullName>
    </recommendedName>
</protein>
<keyword evidence="7" id="KW-0963">Cytoplasm</keyword>